<dbReference type="GO" id="GO:0003735">
    <property type="term" value="F:structural constituent of ribosome"/>
    <property type="evidence" value="ECO:0007669"/>
    <property type="project" value="InterPro"/>
</dbReference>
<dbReference type="GO" id="GO:0008097">
    <property type="term" value="F:5S rRNA binding"/>
    <property type="evidence" value="ECO:0007669"/>
    <property type="project" value="InterPro"/>
</dbReference>
<evidence type="ECO:0000256" key="2">
    <source>
        <dbReference type="ARBA" id="ARBA00022980"/>
    </source>
</evidence>
<accession>L8HQ46</accession>
<keyword evidence="2 6" id="KW-0689">Ribosomal protein</keyword>
<gene>
    <name evidence="6" type="ORF">M91_03065</name>
</gene>
<dbReference type="Gene3D" id="3.30.420.100">
    <property type="match status" value="1"/>
</dbReference>
<sequence length="195" mass="22253">MNLTGVSLVRMGPQSSVASCRVRVLFYSMGFVKVFQTTADFKRYQVKFRRRQEGKTDYYAQKRLVIQDKNKYNTSNYRMIIHVTKRDIICQTAYAYIEEHITVCAVYAHQLPKYGVKAGLTNYAVALCTGLLLACRLLNRFGMDKIYKGQVEVTGDEHNMESVDSQPGAFTCYFDAGLAKTTTENSFWGPEGTWQ</sequence>
<dbReference type="EMBL" id="JH883475">
    <property type="protein sequence ID" value="ELR46425.1"/>
    <property type="molecule type" value="Genomic_DNA"/>
</dbReference>
<dbReference type="InterPro" id="IPR057268">
    <property type="entry name" value="Ribosomal_L18"/>
</dbReference>
<dbReference type="Pfam" id="PF17144">
    <property type="entry name" value="Ribosomal_L5e"/>
    <property type="match status" value="1"/>
</dbReference>
<dbReference type="PANTHER" id="PTHR23410:SF12">
    <property type="entry name" value="LARGE RIBOSOMAL SUBUNIT PROTEIN UL18"/>
    <property type="match status" value="1"/>
</dbReference>
<evidence type="ECO:0000313" key="6">
    <source>
        <dbReference type="EMBL" id="ELR46425.1"/>
    </source>
</evidence>
<dbReference type="CDD" id="cd00432">
    <property type="entry name" value="Ribosomal_L18_L5e"/>
    <property type="match status" value="1"/>
</dbReference>
<dbReference type="GO" id="GO:0022625">
    <property type="term" value="C:cytosolic large ribosomal subunit"/>
    <property type="evidence" value="ECO:0007669"/>
    <property type="project" value="TreeGrafter"/>
</dbReference>
<dbReference type="GO" id="GO:0000027">
    <property type="term" value="P:ribosomal large subunit assembly"/>
    <property type="evidence" value="ECO:0007669"/>
    <property type="project" value="TreeGrafter"/>
</dbReference>
<dbReference type="InterPro" id="IPR005485">
    <property type="entry name" value="Rbsml_uL18_euk_arch"/>
</dbReference>
<dbReference type="SUPFAM" id="SSF53137">
    <property type="entry name" value="Translational machinery components"/>
    <property type="match status" value="1"/>
</dbReference>
<protein>
    <recommendedName>
        <fullName evidence="4">Large ribosomal subunit protein uL18</fullName>
    </recommendedName>
    <alternativeName>
        <fullName evidence="5">60S ribosomal protein L5</fullName>
    </alternativeName>
</protein>
<evidence type="ECO:0000256" key="4">
    <source>
        <dbReference type="ARBA" id="ARBA00035197"/>
    </source>
</evidence>
<dbReference type="GO" id="GO:0006412">
    <property type="term" value="P:translation"/>
    <property type="evidence" value="ECO:0007669"/>
    <property type="project" value="InterPro"/>
</dbReference>
<evidence type="ECO:0000313" key="7">
    <source>
        <dbReference type="Proteomes" id="UP000011080"/>
    </source>
</evidence>
<keyword evidence="3" id="KW-0687">Ribonucleoprotein</keyword>
<name>L8HQ46_9CETA</name>
<evidence type="ECO:0000256" key="5">
    <source>
        <dbReference type="ARBA" id="ARBA00035352"/>
    </source>
</evidence>
<dbReference type="PRINTS" id="PR00058">
    <property type="entry name" value="RIBOSOMALL5"/>
</dbReference>
<reference evidence="6 7" key="1">
    <citation type="journal article" date="2012" name="Nat. Genet.">
        <title>The yak genome and adaptation to life at high altitude.</title>
        <authorList>
            <person name="Qiu Q."/>
            <person name="Zhang G."/>
            <person name="Ma T."/>
            <person name="Qian W."/>
            <person name="Wang J."/>
            <person name="Ye Z."/>
            <person name="Cao C."/>
            <person name="Hu Q."/>
            <person name="Kim J."/>
            <person name="Larkin D.M."/>
            <person name="Auvil L."/>
            <person name="Capitanu B."/>
            <person name="Ma J."/>
            <person name="Lewin H.A."/>
            <person name="Qian X."/>
            <person name="Lang Y."/>
            <person name="Zhou R."/>
            <person name="Wang L."/>
            <person name="Wang K."/>
            <person name="Xia J."/>
            <person name="Liao S."/>
            <person name="Pan S."/>
            <person name="Lu X."/>
            <person name="Hou H."/>
            <person name="Wang Y."/>
            <person name="Zang X."/>
            <person name="Yin Y."/>
            <person name="Ma H."/>
            <person name="Zhang J."/>
            <person name="Wang Z."/>
            <person name="Zhang Y."/>
            <person name="Zhang D."/>
            <person name="Yonezawa T."/>
            <person name="Hasegawa M."/>
            <person name="Zhong Y."/>
            <person name="Liu W."/>
            <person name="Zhang Y."/>
            <person name="Huang Z."/>
            <person name="Zhang S."/>
            <person name="Long R."/>
            <person name="Yang H."/>
            <person name="Wang J."/>
            <person name="Lenstra J.A."/>
            <person name="Cooper D.N."/>
            <person name="Wu Y."/>
            <person name="Wang J."/>
            <person name="Shi P."/>
            <person name="Wang J."/>
            <person name="Liu J."/>
        </authorList>
    </citation>
    <scope>NUCLEOTIDE SEQUENCE [LARGE SCALE GENOMIC DNA]</scope>
    <source>
        <strain evidence="7">yakQH1</strain>
    </source>
</reference>
<evidence type="ECO:0000256" key="1">
    <source>
        <dbReference type="ARBA" id="ARBA00007116"/>
    </source>
</evidence>
<dbReference type="AlphaFoldDB" id="L8HQ46"/>
<evidence type="ECO:0000256" key="3">
    <source>
        <dbReference type="ARBA" id="ARBA00023274"/>
    </source>
</evidence>
<dbReference type="PANTHER" id="PTHR23410">
    <property type="entry name" value="RIBOSOMAL PROTEIN L5-RELATED"/>
    <property type="match status" value="1"/>
</dbReference>
<comment type="similarity">
    <text evidence="1">Belongs to the universal ribosomal protein uL18 family.</text>
</comment>
<proteinExistence type="inferred from homology"/>
<organism evidence="6 7">
    <name type="scientific">Bos mutus</name>
    <name type="common">wild yak</name>
    <dbReference type="NCBI Taxonomy" id="72004"/>
    <lineage>
        <taxon>Eukaryota</taxon>
        <taxon>Metazoa</taxon>
        <taxon>Chordata</taxon>
        <taxon>Craniata</taxon>
        <taxon>Vertebrata</taxon>
        <taxon>Euteleostomi</taxon>
        <taxon>Mammalia</taxon>
        <taxon>Eutheria</taxon>
        <taxon>Laurasiatheria</taxon>
        <taxon>Artiodactyla</taxon>
        <taxon>Ruminantia</taxon>
        <taxon>Pecora</taxon>
        <taxon>Bovidae</taxon>
        <taxon>Bovinae</taxon>
        <taxon>Bos</taxon>
    </lineage>
</organism>
<dbReference type="Proteomes" id="UP000011080">
    <property type="component" value="Unassembled WGS sequence"/>
</dbReference>